<dbReference type="SUPFAM" id="SSF51445">
    <property type="entry name" value="(Trans)glycosidases"/>
    <property type="match status" value="1"/>
</dbReference>
<dbReference type="AlphaFoldDB" id="A0A081P769"/>
<evidence type="ECO:0000313" key="4">
    <source>
        <dbReference type="Proteomes" id="UP000028123"/>
    </source>
</evidence>
<protein>
    <submittedName>
        <fullName evidence="3">Spore protein O</fullName>
    </submittedName>
</protein>
<feature type="chain" id="PRO_5001761462" evidence="1">
    <location>
        <begin position="30"/>
        <end position="345"/>
    </location>
</feature>
<dbReference type="GO" id="GO:0008061">
    <property type="term" value="F:chitin binding"/>
    <property type="evidence" value="ECO:0007669"/>
    <property type="project" value="InterPro"/>
</dbReference>
<dbReference type="PROSITE" id="PS51910">
    <property type="entry name" value="GH18_2"/>
    <property type="match status" value="1"/>
</dbReference>
<dbReference type="InterPro" id="IPR011583">
    <property type="entry name" value="Chitinase_II/V-like_cat"/>
</dbReference>
<dbReference type="eggNOG" id="COG3858">
    <property type="taxonomic scope" value="Bacteria"/>
</dbReference>
<dbReference type="EMBL" id="JNVM01000006">
    <property type="protein sequence ID" value="KEQ26542.1"/>
    <property type="molecule type" value="Genomic_DNA"/>
</dbReference>
<dbReference type="GO" id="GO:0005975">
    <property type="term" value="P:carbohydrate metabolic process"/>
    <property type="evidence" value="ECO:0007669"/>
    <property type="project" value="InterPro"/>
</dbReference>
<sequence length="345" mass="38178">MNYKKALKAFVVTALLASALSVSVTTSYAAAPTVLGYYTEDSTEAFPKFHSYMNQISTDTFNTDINGNIVGKVPTQAVNYANSVKVLPYALVSNYRDHDWDSSIAHNVLTNPTAKSNLIKNMLNLVKKNKYKGINIDFEAVLPEDRAAMTKFVQEVAGKMKANGFLTMVSVPAKSEDDPSDSWTGAFDFEELGKATDVIQVMTYDEHGVWSDPGAVASNPWIEAALHFAITYVPSEKVLMGLPAYGNDWNLSDPSNKSNRLIEWKDMPQLIASTKATPIRDAVTGSMVFNYTDTDGSKHVVWYEDEASIKQKTQYTKTYWLAGVSVYAMGMEDQRFWDAVSAGLK</sequence>
<dbReference type="Pfam" id="PF00704">
    <property type="entry name" value="Glyco_hydro_18"/>
    <property type="match status" value="1"/>
</dbReference>
<gene>
    <name evidence="3" type="ORF">ET33_32365</name>
</gene>
<proteinExistence type="predicted"/>
<dbReference type="PANTHER" id="PTHR46066:SF2">
    <property type="entry name" value="CHITINASE DOMAIN-CONTAINING PROTEIN 1"/>
    <property type="match status" value="1"/>
</dbReference>
<accession>A0A081P769</accession>
<dbReference type="SMART" id="SM00636">
    <property type="entry name" value="Glyco_18"/>
    <property type="match status" value="1"/>
</dbReference>
<dbReference type="Proteomes" id="UP000028123">
    <property type="component" value="Unassembled WGS sequence"/>
</dbReference>
<evidence type="ECO:0000259" key="2">
    <source>
        <dbReference type="PROSITE" id="PS51910"/>
    </source>
</evidence>
<dbReference type="PANTHER" id="PTHR46066">
    <property type="entry name" value="CHITINASE DOMAIN-CONTAINING PROTEIN 1 FAMILY MEMBER"/>
    <property type="match status" value="1"/>
</dbReference>
<dbReference type="InterPro" id="IPR029070">
    <property type="entry name" value="Chitinase_insertion_sf"/>
</dbReference>
<dbReference type="InterPro" id="IPR001223">
    <property type="entry name" value="Glyco_hydro18_cat"/>
</dbReference>
<comment type="caution">
    <text evidence="3">The sequence shown here is derived from an EMBL/GenBank/DDBJ whole genome shotgun (WGS) entry which is preliminary data.</text>
</comment>
<evidence type="ECO:0000313" key="3">
    <source>
        <dbReference type="EMBL" id="KEQ26542.1"/>
    </source>
</evidence>
<dbReference type="Gene3D" id="3.10.50.10">
    <property type="match status" value="1"/>
</dbReference>
<keyword evidence="4" id="KW-1185">Reference proteome</keyword>
<feature type="domain" description="GH18" evidence="2">
    <location>
        <begin position="32"/>
        <end position="345"/>
    </location>
</feature>
<organism evidence="3 4">
    <name type="scientific">Paenibacillus tyrfis</name>
    <dbReference type="NCBI Taxonomy" id="1501230"/>
    <lineage>
        <taxon>Bacteria</taxon>
        <taxon>Bacillati</taxon>
        <taxon>Bacillota</taxon>
        <taxon>Bacilli</taxon>
        <taxon>Bacillales</taxon>
        <taxon>Paenibacillaceae</taxon>
        <taxon>Paenibacillus</taxon>
    </lineage>
</organism>
<feature type="signal peptide" evidence="1">
    <location>
        <begin position="1"/>
        <end position="29"/>
    </location>
</feature>
<dbReference type="InterPro" id="IPR017853">
    <property type="entry name" value="GH"/>
</dbReference>
<evidence type="ECO:0000256" key="1">
    <source>
        <dbReference type="SAM" id="SignalP"/>
    </source>
</evidence>
<name>A0A081P769_9BACL</name>
<keyword evidence="1" id="KW-0732">Signal</keyword>
<dbReference type="RefSeq" id="WP_051775188.1">
    <property type="nucleotide sequence ID" value="NZ_JNVM01000006.1"/>
</dbReference>
<reference evidence="3 4" key="1">
    <citation type="submission" date="2014-06" db="EMBL/GenBank/DDBJ databases">
        <title>Draft genome sequence of Paenibacillus sp. MSt1.</title>
        <authorList>
            <person name="Aw Y.K."/>
            <person name="Ong K.S."/>
            <person name="Gan H.M."/>
            <person name="Lee S.M."/>
        </authorList>
    </citation>
    <scope>NUCLEOTIDE SEQUENCE [LARGE SCALE GENOMIC DNA]</scope>
    <source>
        <strain evidence="3 4">MSt1</strain>
    </source>
</reference>
<dbReference type="OrthoDB" id="9769314at2"/>
<dbReference type="Gene3D" id="3.20.20.80">
    <property type="entry name" value="Glycosidases"/>
    <property type="match status" value="1"/>
</dbReference>